<evidence type="ECO:0000313" key="2">
    <source>
        <dbReference type="Proteomes" id="UP000593564"/>
    </source>
</evidence>
<accession>A0A7J7HTU7</accession>
<name>A0A7J7HTU7_CAMSI</name>
<reference evidence="1 2" key="2">
    <citation type="submission" date="2020-07" db="EMBL/GenBank/DDBJ databases">
        <title>Genome assembly of wild tea tree DASZ reveals pedigree and selection history of tea varieties.</title>
        <authorList>
            <person name="Zhang W."/>
        </authorList>
    </citation>
    <scope>NUCLEOTIDE SEQUENCE [LARGE SCALE GENOMIC DNA]</scope>
    <source>
        <strain evidence="2">cv. G240</strain>
        <tissue evidence="1">Leaf</tissue>
    </source>
</reference>
<protein>
    <submittedName>
        <fullName evidence="1">Uncharacterized protein</fullName>
    </submittedName>
</protein>
<dbReference type="EMBL" id="JACBKZ010000002">
    <property type="protein sequence ID" value="KAF5956250.1"/>
    <property type="molecule type" value="Genomic_DNA"/>
</dbReference>
<gene>
    <name evidence="1" type="ORF">HYC85_003475</name>
</gene>
<sequence length="181" mass="20931">MGYSEKLLLLSRNISFLGKAFNTSLNWEDLYLYFIMDKLTTECVSDRSLGSKVDFGSNRATPIDEALNANPIQGFVNNISESQSKVSMENVPRHLVHEKQRDSTFEGRVDGPNLLDRRDEHQDQAMDLQVIADRLQRLKNHAINPLMATSTPDRWSEMVEEEPRTFHNIPDSLDCEKQRYW</sequence>
<comment type="caution">
    <text evidence="1">The sequence shown here is derived from an EMBL/GenBank/DDBJ whole genome shotgun (WGS) entry which is preliminary data.</text>
</comment>
<evidence type="ECO:0000313" key="1">
    <source>
        <dbReference type="EMBL" id="KAF5956250.1"/>
    </source>
</evidence>
<proteinExistence type="predicted"/>
<dbReference type="AlphaFoldDB" id="A0A7J7HTU7"/>
<keyword evidence="2" id="KW-1185">Reference proteome</keyword>
<organism evidence="1 2">
    <name type="scientific">Camellia sinensis</name>
    <name type="common">Tea plant</name>
    <name type="synonym">Thea sinensis</name>
    <dbReference type="NCBI Taxonomy" id="4442"/>
    <lineage>
        <taxon>Eukaryota</taxon>
        <taxon>Viridiplantae</taxon>
        <taxon>Streptophyta</taxon>
        <taxon>Embryophyta</taxon>
        <taxon>Tracheophyta</taxon>
        <taxon>Spermatophyta</taxon>
        <taxon>Magnoliopsida</taxon>
        <taxon>eudicotyledons</taxon>
        <taxon>Gunneridae</taxon>
        <taxon>Pentapetalae</taxon>
        <taxon>asterids</taxon>
        <taxon>Ericales</taxon>
        <taxon>Theaceae</taxon>
        <taxon>Camellia</taxon>
    </lineage>
</organism>
<dbReference type="Proteomes" id="UP000593564">
    <property type="component" value="Unassembled WGS sequence"/>
</dbReference>
<reference evidence="2" key="1">
    <citation type="journal article" date="2020" name="Nat. Commun.">
        <title>Genome assembly of wild tea tree DASZ reveals pedigree and selection history of tea varieties.</title>
        <authorList>
            <person name="Zhang W."/>
            <person name="Zhang Y."/>
            <person name="Qiu H."/>
            <person name="Guo Y."/>
            <person name="Wan H."/>
            <person name="Zhang X."/>
            <person name="Scossa F."/>
            <person name="Alseekh S."/>
            <person name="Zhang Q."/>
            <person name="Wang P."/>
            <person name="Xu L."/>
            <person name="Schmidt M.H."/>
            <person name="Jia X."/>
            <person name="Li D."/>
            <person name="Zhu A."/>
            <person name="Guo F."/>
            <person name="Chen W."/>
            <person name="Ni D."/>
            <person name="Usadel B."/>
            <person name="Fernie A.R."/>
            <person name="Wen W."/>
        </authorList>
    </citation>
    <scope>NUCLEOTIDE SEQUENCE [LARGE SCALE GENOMIC DNA]</scope>
    <source>
        <strain evidence="2">cv. G240</strain>
    </source>
</reference>